<sequence length="171" mass="19157">MIASVVYPPGDLRRTDRDTGKTGRNNVGLPEDMVGGAADVRRGVMALSTFKKRVDDLLATFEESAGGPSKVGAHSLSESAFGSGAFPEGKRLHLEYERVHERITALSKSLGLQLEAMRIAVHGVDVTFDNLEEEQRRRFHEIRFEINQTREKMLEQQLQRDNRADRTDAGY</sequence>
<dbReference type="Proteomes" id="UP000327143">
    <property type="component" value="Chromosome"/>
</dbReference>
<reference evidence="2 3" key="1">
    <citation type="submission" date="2017-09" db="EMBL/GenBank/DDBJ databases">
        <authorList>
            <person name="Lee N."/>
            <person name="Cho B.-K."/>
        </authorList>
    </citation>
    <scope>NUCLEOTIDE SEQUENCE [LARGE SCALE GENOMIC DNA]</scope>
    <source>
        <strain evidence="2 3">ATCC 39115</strain>
    </source>
</reference>
<evidence type="ECO:0000313" key="2">
    <source>
        <dbReference type="EMBL" id="QEU88016.1"/>
    </source>
</evidence>
<organism evidence="2 3">
    <name type="scientific">Streptomyces viridosporus T7A</name>
    <dbReference type="NCBI Taxonomy" id="665577"/>
    <lineage>
        <taxon>Bacteria</taxon>
        <taxon>Bacillati</taxon>
        <taxon>Actinomycetota</taxon>
        <taxon>Actinomycetes</taxon>
        <taxon>Kitasatosporales</taxon>
        <taxon>Streptomycetaceae</taxon>
        <taxon>Streptomyces</taxon>
    </lineage>
</organism>
<evidence type="ECO:0000313" key="3">
    <source>
        <dbReference type="Proteomes" id="UP000327143"/>
    </source>
</evidence>
<dbReference type="EMBL" id="CP023700">
    <property type="protein sequence ID" value="QEU88016.1"/>
    <property type="molecule type" value="Genomic_DNA"/>
</dbReference>
<keyword evidence="3" id="KW-1185">Reference proteome</keyword>
<protein>
    <submittedName>
        <fullName evidence="2">Uncharacterized protein</fullName>
    </submittedName>
</protein>
<feature type="region of interest" description="Disordered" evidence="1">
    <location>
        <begin position="1"/>
        <end position="30"/>
    </location>
</feature>
<feature type="compositionally biased region" description="Basic and acidic residues" evidence="1">
    <location>
        <begin position="11"/>
        <end position="21"/>
    </location>
</feature>
<accession>A0ABX6AK64</accession>
<gene>
    <name evidence="2" type="ORF">CP969_27480</name>
</gene>
<evidence type="ECO:0000256" key="1">
    <source>
        <dbReference type="SAM" id="MobiDB-lite"/>
    </source>
</evidence>
<name>A0ABX6AK64_STRVD</name>
<proteinExistence type="predicted"/>